<evidence type="ECO:0000256" key="2">
    <source>
        <dbReference type="ARBA" id="ARBA00023015"/>
    </source>
</evidence>
<comment type="caution">
    <text evidence="7">The sequence shown here is derived from an EMBL/GenBank/DDBJ whole genome shotgun (WGS) entry which is preliminary data.</text>
</comment>
<dbReference type="Gene3D" id="1.10.1740.10">
    <property type="match status" value="1"/>
</dbReference>
<dbReference type="SUPFAM" id="SSF88659">
    <property type="entry name" value="Sigma3 and sigma4 domains of RNA polymerase sigma factors"/>
    <property type="match status" value="1"/>
</dbReference>
<evidence type="ECO:0000259" key="6">
    <source>
        <dbReference type="Pfam" id="PF08281"/>
    </source>
</evidence>
<dbReference type="Proteomes" id="UP000660024">
    <property type="component" value="Unassembled WGS sequence"/>
</dbReference>
<organism evidence="7 8">
    <name type="scientific">Pedobacter segetis</name>
    <dbReference type="NCBI Taxonomy" id="2793069"/>
    <lineage>
        <taxon>Bacteria</taxon>
        <taxon>Pseudomonadati</taxon>
        <taxon>Bacteroidota</taxon>
        <taxon>Sphingobacteriia</taxon>
        <taxon>Sphingobacteriales</taxon>
        <taxon>Sphingobacteriaceae</taxon>
        <taxon>Pedobacter</taxon>
    </lineage>
</organism>
<sequence length="181" mass="21226">MISQKDFKSIYDEYNKLVFNLALSYCQNKDDAQDISQEVFVKLYQKYQQFNPELSSLKTWVYRLTINQSLDFLKSKKTAKRFGFLVSIFKNESREEEIQISDFQHPGIILENKEELQILFSHINSLPPNQKTAIILNKAENRSQKEVAEIMQTSIKAVESLITRAKKNMQKKYPNSEGFKN</sequence>
<dbReference type="PANTHER" id="PTHR43133">
    <property type="entry name" value="RNA POLYMERASE ECF-TYPE SIGMA FACTO"/>
    <property type="match status" value="1"/>
</dbReference>
<dbReference type="InterPro" id="IPR039425">
    <property type="entry name" value="RNA_pol_sigma-70-like"/>
</dbReference>
<dbReference type="Pfam" id="PF04542">
    <property type="entry name" value="Sigma70_r2"/>
    <property type="match status" value="1"/>
</dbReference>
<proteinExistence type="inferred from homology"/>
<comment type="similarity">
    <text evidence="1">Belongs to the sigma-70 factor family. ECF subfamily.</text>
</comment>
<evidence type="ECO:0000313" key="8">
    <source>
        <dbReference type="Proteomes" id="UP000660024"/>
    </source>
</evidence>
<dbReference type="InterPro" id="IPR014284">
    <property type="entry name" value="RNA_pol_sigma-70_dom"/>
</dbReference>
<keyword evidence="2" id="KW-0805">Transcription regulation</keyword>
<dbReference type="CDD" id="cd06171">
    <property type="entry name" value="Sigma70_r4"/>
    <property type="match status" value="1"/>
</dbReference>
<dbReference type="PANTHER" id="PTHR43133:SF46">
    <property type="entry name" value="RNA POLYMERASE SIGMA-70 FACTOR ECF SUBFAMILY"/>
    <property type="match status" value="1"/>
</dbReference>
<dbReference type="RefSeq" id="WP_200585116.1">
    <property type="nucleotide sequence ID" value="NZ_JAEHFY010000006.1"/>
</dbReference>
<dbReference type="NCBIfam" id="TIGR02937">
    <property type="entry name" value="sigma70-ECF"/>
    <property type="match status" value="1"/>
</dbReference>
<evidence type="ECO:0000256" key="3">
    <source>
        <dbReference type="ARBA" id="ARBA00023082"/>
    </source>
</evidence>
<evidence type="ECO:0000313" key="7">
    <source>
        <dbReference type="EMBL" id="MBK0382333.1"/>
    </source>
</evidence>
<dbReference type="InterPro" id="IPR007627">
    <property type="entry name" value="RNA_pol_sigma70_r2"/>
</dbReference>
<dbReference type="InterPro" id="IPR013325">
    <property type="entry name" value="RNA_pol_sigma_r2"/>
</dbReference>
<gene>
    <name evidence="7" type="ORF">I5M32_05105</name>
</gene>
<evidence type="ECO:0000256" key="4">
    <source>
        <dbReference type="ARBA" id="ARBA00023163"/>
    </source>
</evidence>
<protein>
    <submittedName>
        <fullName evidence="7">RNA polymerase sigma factor</fullName>
    </submittedName>
</protein>
<accession>A0ABS1BHH3</accession>
<dbReference type="InterPro" id="IPR036388">
    <property type="entry name" value="WH-like_DNA-bd_sf"/>
</dbReference>
<dbReference type="Pfam" id="PF08281">
    <property type="entry name" value="Sigma70_r4_2"/>
    <property type="match status" value="1"/>
</dbReference>
<reference evidence="7 8" key="1">
    <citation type="submission" date="2020-12" db="EMBL/GenBank/DDBJ databases">
        <title>Bacterial novel species Pedobacter sp. SD-b isolated from soil.</title>
        <authorList>
            <person name="Jung H.-Y."/>
        </authorList>
    </citation>
    <scope>NUCLEOTIDE SEQUENCE [LARGE SCALE GENOMIC DNA]</scope>
    <source>
        <strain evidence="7 8">SD-b</strain>
    </source>
</reference>
<evidence type="ECO:0000256" key="1">
    <source>
        <dbReference type="ARBA" id="ARBA00010641"/>
    </source>
</evidence>
<dbReference type="InterPro" id="IPR013324">
    <property type="entry name" value="RNA_pol_sigma_r3/r4-like"/>
</dbReference>
<feature type="domain" description="RNA polymerase sigma-70 region 2" evidence="5">
    <location>
        <begin position="10"/>
        <end position="77"/>
    </location>
</feature>
<dbReference type="EMBL" id="JAEHFY010000006">
    <property type="protein sequence ID" value="MBK0382333.1"/>
    <property type="molecule type" value="Genomic_DNA"/>
</dbReference>
<dbReference type="InterPro" id="IPR013249">
    <property type="entry name" value="RNA_pol_sigma70_r4_t2"/>
</dbReference>
<keyword evidence="4" id="KW-0804">Transcription</keyword>
<keyword evidence="8" id="KW-1185">Reference proteome</keyword>
<dbReference type="SUPFAM" id="SSF88946">
    <property type="entry name" value="Sigma2 domain of RNA polymerase sigma factors"/>
    <property type="match status" value="1"/>
</dbReference>
<dbReference type="Gene3D" id="1.10.10.10">
    <property type="entry name" value="Winged helix-like DNA-binding domain superfamily/Winged helix DNA-binding domain"/>
    <property type="match status" value="1"/>
</dbReference>
<evidence type="ECO:0000259" key="5">
    <source>
        <dbReference type="Pfam" id="PF04542"/>
    </source>
</evidence>
<feature type="domain" description="RNA polymerase sigma factor 70 region 4 type 2" evidence="6">
    <location>
        <begin position="123"/>
        <end position="169"/>
    </location>
</feature>
<name>A0ABS1BHH3_9SPHI</name>
<keyword evidence="3" id="KW-0731">Sigma factor</keyword>